<dbReference type="SUPFAM" id="SSF46785">
    <property type="entry name" value="Winged helix' DNA-binding domain"/>
    <property type="match status" value="1"/>
</dbReference>
<dbReference type="PRINTS" id="PR00778">
    <property type="entry name" value="HTHARSR"/>
</dbReference>
<dbReference type="InterPro" id="IPR036390">
    <property type="entry name" value="WH_DNA-bd_sf"/>
</dbReference>
<dbReference type="SUPFAM" id="SSF52821">
    <property type="entry name" value="Rhodanese/Cell cycle control phosphatase"/>
    <property type="match status" value="1"/>
</dbReference>
<evidence type="ECO:0000259" key="4">
    <source>
        <dbReference type="PROSITE" id="PS50206"/>
    </source>
</evidence>
<keyword evidence="7" id="KW-1185">Reference proteome</keyword>
<keyword evidence="2" id="KW-0238">DNA-binding</keyword>
<organism evidence="6 7">
    <name type="scientific">Salegentibacter flavus</name>
    <dbReference type="NCBI Taxonomy" id="287099"/>
    <lineage>
        <taxon>Bacteria</taxon>
        <taxon>Pseudomonadati</taxon>
        <taxon>Bacteroidota</taxon>
        <taxon>Flavobacteriia</taxon>
        <taxon>Flavobacteriales</taxon>
        <taxon>Flavobacteriaceae</taxon>
        <taxon>Salegentibacter</taxon>
    </lineage>
</organism>
<dbReference type="SMART" id="SM00418">
    <property type="entry name" value="HTH_ARSR"/>
    <property type="match status" value="1"/>
</dbReference>
<dbReference type="InterPro" id="IPR001763">
    <property type="entry name" value="Rhodanese-like_dom"/>
</dbReference>
<dbReference type="GO" id="GO:0003700">
    <property type="term" value="F:DNA-binding transcription factor activity"/>
    <property type="evidence" value="ECO:0007669"/>
    <property type="project" value="InterPro"/>
</dbReference>
<keyword evidence="1" id="KW-0805">Transcription regulation</keyword>
<protein>
    <submittedName>
        <fullName evidence="6">Transcriptional regulator, ArsR family</fullName>
    </submittedName>
</protein>
<dbReference type="CDD" id="cd00158">
    <property type="entry name" value="RHOD"/>
    <property type="match status" value="1"/>
</dbReference>
<dbReference type="RefSeq" id="WP_093410908.1">
    <property type="nucleotide sequence ID" value="NZ_FOVL01000022.1"/>
</dbReference>
<dbReference type="CDD" id="cd00090">
    <property type="entry name" value="HTH_ARSR"/>
    <property type="match status" value="1"/>
</dbReference>
<dbReference type="Pfam" id="PF01022">
    <property type="entry name" value="HTH_5"/>
    <property type="match status" value="1"/>
</dbReference>
<dbReference type="Proteomes" id="UP000199153">
    <property type="component" value="Unassembled WGS sequence"/>
</dbReference>
<dbReference type="PANTHER" id="PTHR43132">
    <property type="entry name" value="ARSENICAL RESISTANCE OPERON REPRESSOR ARSR-RELATED"/>
    <property type="match status" value="1"/>
</dbReference>
<dbReference type="SMART" id="SM00450">
    <property type="entry name" value="RHOD"/>
    <property type="match status" value="1"/>
</dbReference>
<evidence type="ECO:0000313" key="7">
    <source>
        <dbReference type="Proteomes" id="UP000199153"/>
    </source>
</evidence>
<dbReference type="PANTHER" id="PTHR43132:SF2">
    <property type="entry name" value="ARSENICAL RESISTANCE OPERON REPRESSOR ARSR-RELATED"/>
    <property type="match status" value="1"/>
</dbReference>
<name>A0A1I5CJF6_9FLAO</name>
<dbReference type="PROSITE" id="PS50206">
    <property type="entry name" value="RHODANESE_3"/>
    <property type="match status" value="1"/>
</dbReference>
<dbReference type="InterPro" id="IPR036388">
    <property type="entry name" value="WH-like_DNA-bd_sf"/>
</dbReference>
<reference evidence="6 7" key="1">
    <citation type="submission" date="2016-10" db="EMBL/GenBank/DDBJ databases">
        <authorList>
            <person name="de Groot N.N."/>
        </authorList>
    </citation>
    <scope>NUCLEOTIDE SEQUENCE [LARGE SCALE GENOMIC DNA]</scope>
    <source>
        <strain evidence="6 7">DSM 17794</strain>
    </source>
</reference>
<dbReference type="Pfam" id="PF00581">
    <property type="entry name" value="Rhodanese"/>
    <property type="match status" value="1"/>
</dbReference>
<dbReference type="PROSITE" id="PS50987">
    <property type="entry name" value="HTH_ARSR_2"/>
    <property type="match status" value="1"/>
</dbReference>
<dbReference type="Gene3D" id="1.10.10.10">
    <property type="entry name" value="Winged helix-like DNA-binding domain superfamily/Winged helix DNA-binding domain"/>
    <property type="match status" value="1"/>
</dbReference>
<dbReference type="InterPro" id="IPR036873">
    <property type="entry name" value="Rhodanese-like_dom_sf"/>
</dbReference>
<dbReference type="Gene3D" id="3.40.250.10">
    <property type="entry name" value="Rhodanese-like domain"/>
    <property type="match status" value="1"/>
</dbReference>
<dbReference type="AlphaFoldDB" id="A0A1I5CJF6"/>
<dbReference type="STRING" id="287099.SAMN05660413_02873"/>
<dbReference type="InterPro" id="IPR001845">
    <property type="entry name" value="HTH_ArsR_DNA-bd_dom"/>
</dbReference>
<dbReference type="EMBL" id="FOVL01000022">
    <property type="protein sequence ID" value="SFN87037.1"/>
    <property type="molecule type" value="Genomic_DNA"/>
</dbReference>
<evidence type="ECO:0000259" key="5">
    <source>
        <dbReference type="PROSITE" id="PS50987"/>
    </source>
</evidence>
<evidence type="ECO:0000256" key="1">
    <source>
        <dbReference type="ARBA" id="ARBA00023015"/>
    </source>
</evidence>
<sequence length="220" mass="24993">MDKREFKNKAYNELAKITKALGNPRRMEIIDLLAQGPFSVEKIAEQTNLSVANASQHLQVLKGARLVEISKKGNFIYYQLTNDKVFQAWRALRELGLDLNAEAEKLVNDFYRSGEKMKPVTIEELRQKISGQNVVILDVRPGEEYQRGHIKEAASIPIEDLAERIDELPKGVEIIAYCRGPLCVYADEAVSLLREKGFDARRLKEGFPDWKAMGFPAEIN</sequence>
<accession>A0A1I5CJF6</accession>
<keyword evidence="3" id="KW-0804">Transcription</keyword>
<evidence type="ECO:0000256" key="2">
    <source>
        <dbReference type="ARBA" id="ARBA00023125"/>
    </source>
</evidence>
<gene>
    <name evidence="6" type="ORF">SAMN05660413_02873</name>
</gene>
<proteinExistence type="predicted"/>
<evidence type="ECO:0000256" key="3">
    <source>
        <dbReference type="ARBA" id="ARBA00023163"/>
    </source>
</evidence>
<dbReference type="GO" id="GO:0003677">
    <property type="term" value="F:DNA binding"/>
    <property type="evidence" value="ECO:0007669"/>
    <property type="project" value="UniProtKB-KW"/>
</dbReference>
<feature type="domain" description="Rhodanese" evidence="4">
    <location>
        <begin position="130"/>
        <end position="219"/>
    </location>
</feature>
<dbReference type="InterPro" id="IPR051011">
    <property type="entry name" value="Metal_resp_trans_reg"/>
</dbReference>
<dbReference type="NCBIfam" id="NF033788">
    <property type="entry name" value="HTH_metalloreg"/>
    <property type="match status" value="1"/>
</dbReference>
<feature type="domain" description="HTH arsR-type" evidence="5">
    <location>
        <begin position="6"/>
        <end position="100"/>
    </location>
</feature>
<dbReference type="OrthoDB" id="9800872at2"/>
<dbReference type="InterPro" id="IPR011991">
    <property type="entry name" value="ArsR-like_HTH"/>
</dbReference>
<evidence type="ECO:0000313" key="6">
    <source>
        <dbReference type="EMBL" id="SFN87037.1"/>
    </source>
</evidence>